<sequence>MIILQLFLLIAVIAATFWGVDYYKKNLSKLSSMAWTSFAQEKGYEYNNGSITGVFHGFSFVIEKTRNQSYNKIGDKGTGDVATSIIFKIRIYQKDCKFI</sequence>
<evidence type="ECO:0000313" key="1">
    <source>
        <dbReference type="EMBL" id="KJJ84320.1"/>
    </source>
</evidence>
<gene>
    <name evidence="1" type="ORF">OMAG_001783</name>
</gene>
<name>A0A0F0CSA2_9BACT</name>
<dbReference type="Proteomes" id="UP000033428">
    <property type="component" value="Unassembled WGS sequence"/>
</dbReference>
<keyword evidence="2" id="KW-1185">Reference proteome</keyword>
<evidence type="ECO:0000313" key="2">
    <source>
        <dbReference type="Proteomes" id="UP000033428"/>
    </source>
</evidence>
<dbReference type="EMBL" id="JYNY01000372">
    <property type="protein sequence ID" value="KJJ84320.1"/>
    <property type="molecule type" value="Genomic_DNA"/>
</dbReference>
<comment type="caution">
    <text evidence="1">The sequence shown here is derived from an EMBL/GenBank/DDBJ whole genome shotgun (WGS) entry which is preliminary data.</text>
</comment>
<accession>A0A0F0CSA2</accession>
<reference evidence="1 2" key="1">
    <citation type="submission" date="2015-02" db="EMBL/GenBank/DDBJ databases">
        <title>Single-cell genomics of uncultivated deep-branching MTB reveals a conserved set of magnetosome genes.</title>
        <authorList>
            <person name="Kolinko S."/>
            <person name="Richter M."/>
            <person name="Glockner F.O."/>
            <person name="Brachmann A."/>
            <person name="Schuler D."/>
        </authorList>
    </citation>
    <scope>NUCLEOTIDE SEQUENCE [LARGE SCALE GENOMIC DNA]</scope>
    <source>
        <strain evidence="1">SKK-01</strain>
    </source>
</reference>
<organism evidence="1 2">
    <name type="scientific">Candidatus Omnitrophus magneticus</name>
    <dbReference type="NCBI Taxonomy" id="1609969"/>
    <lineage>
        <taxon>Bacteria</taxon>
        <taxon>Pseudomonadati</taxon>
        <taxon>Candidatus Omnitrophota</taxon>
        <taxon>Candidatus Omnitrophus</taxon>
    </lineage>
</organism>
<proteinExistence type="predicted"/>
<protein>
    <submittedName>
        <fullName evidence="1">Uncharacterized protein</fullName>
    </submittedName>
</protein>
<dbReference type="AlphaFoldDB" id="A0A0F0CSA2"/>